<evidence type="ECO:0000256" key="1">
    <source>
        <dbReference type="ARBA" id="ARBA00004514"/>
    </source>
</evidence>
<dbReference type="InterPro" id="IPR036584">
    <property type="entry name" value="FliS_sf"/>
</dbReference>
<name>A0ABT2PQ79_9BURK</name>
<gene>
    <name evidence="7" type="primary">fliS</name>
    <name evidence="7" type="ORF">N0K08_18475</name>
</gene>
<comment type="caution">
    <text evidence="7">The sequence shown here is derived from an EMBL/GenBank/DDBJ whole genome shotgun (WGS) entry which is preliminary data.</text>
</comment>
<evidence type="ECO:0000256" key="2">
    <source>
        <dbReference type="ARBA" id="ARBA00008787"/>
    </source>
</evidence>
<dbReference type="PIRSF" id="PIRSF039090">
    <property type="entry name" value="Flis"/>
    <property type="match status" value="1"/>
</dbReference>
<comment type="subcellular location">
    <subcellularLocation>
        <location evidence="1 6">Cytoplasm</location>
        <location evidence="1 6">Cytosol</location>
    </subcellularLocation>
</comment>
<evidence type="ECO:0000256" key="5">
    <source>
        <dbReference type="ARBA" id="ARBA00023186"/>
    </source>
</evidence>
<sequence>MFSPVSARATSAYSQVGVQSIVDGASPHQLIKMLFDGLMVSVNGARGAMERGDVGEKMRHLGKAVRILQEGLLSALDRERGGEVANNLAVLYEYCVSRLTLANARNDLKLVEEVAGLMKTVAEGWNDMGTQGGTAAAGG</sequence>
<keyword evidence="4 6" id="KW-1005">Bacterial flagellum biogenesis</keyword>
<keyword evidence="7" id="KW-0966">Cell projection</keyword>
<proteinExistence type="inferred from homology"/>
<keyword evidence="8" id="KW-1185">Reference proteome</keyword>
<dbReference type="Pfam" id="PF02561">
    <property type="entry name" value="FliS"/>
    <property type="match status" value="1"/>
</dbReference>
<dbReference type="Gene3D" id="1.20.120.340">
    <property type="entry name" value="Flagellar protein FliS"/>
    <property type="match status" value="1"/>
</dbReference>
<dbReference type="SUPFAM" id="SSF101116">
    <property type="entry name" value="Flagellar export chaperone FliS"/>
    <property type="match status" value="1"/>
</dbReference>
<evidence type="ECO:0000313" key="8">
    <source>
        <dbReference type="Proteomes" id="UP001525968"/>
    </source>
</evidence>
<evidence type="ECO:0000256" key="4">
    <source>
        <dbReference type="ARBA" id="ARBA00022795"/>
    </source>
</evidence>
<dbReference type="EMBL" id="JAODYH010000010">
    <property type="protein sequence ID" value="MCT9812621.1"/>
    <property type="molecule type" value="Genomic_DNA"/>
</dbReference>
<accession>A0ABT2PQ79</accession>
<comment type="similarity">
    <text evidence="2 6">Belongs to the FliS family.</text>
</comment>
<dbReference type="RefSeq" id="WP_261501863.1">
    <property type="nucleotide sequence ID" value="NZ_JAODYH010000010.1"/>
</dbReference>
<evidence type="ECO:0000313" key="7">
    <source>
        <dbReference type="EMBL" id="MCT9812621.1"/>
    </source>
</evidence>
<keyword evidence="7" id="KW-0282">Flagellum</keyword>
<dbReference type="NCBIfam" id="TIGR00208">
    <property type="entry name" value="fliS"/>
    <property type="match status" value="1"/>
</dbReference>
<dbReference type="CDD" id="cd16098">
    <property type="entry name" value="FliS"/>
    <property type="match status" value="1"/>
</dbReference>
<keyword evidence="7" id="KW-0969">Cilium</keyword>
<dbReference type="Proteomes" id="UP001525968">
    <property type="component" value="Unassembled WGS sequence"/>
</dbReference>
<dbReference type="PANTHER" id="PTHR34773:SF1">
    <property type="entry name" value="FLAGELLAR SECRETION CHAPERONE FLIS"/>
    <property type="match status" value="1"/>
</dbReference>
<dbReference type="InterPro" id="IPR003713">
    <property type="entry name" value="FliS"/>
</dbReference>
<evidence type="ECO:0000256" key="6">
    <source>
        <dbReference type="PIRNR" id="PIRNR039090"/>
    </source>
</evidence>
<protein>
    <recommendedName>
        <fullName evidence="6">Flagellar secretion chaperone FliS</fullName>
    </recommendedName>
</protein>
<keyword evidence="5" id="KW-0143">Chaperone</keyword>
<dbReference type="PANTHER" id="PTHR34773">
    <property type="entry name" value="FLAGELLAR SECRETION CHAPERONE FLIS"/>
    <property type="match status" value="1"/>
</dbReference>
<organism evidence="7 8">
    <name type="scientific">Acidovorax bellezanensis</name>
    <dbReference type="NCBI Taxonomy" id="2976702"/>
    <lineage>
        <taxon>Bacteria</taxon>
        <taxon>Pseudomonadati</taxon>
        <taxon>Pseudomonadota</taxon>
        <taxon>Betaproteobacteria</taxon>
        <taxon>Burkholderiales</taxon>
        <taxon>Comamonadaceae</taxon>
        <taxon>Acidovorax</taxon>
    </lineage>
</organism>
<keyword evidence="3 6" id="KW-0963">Cytoplasm</keyword>
<reference evidence="7 8" key="1">
    <citation type="submission" date="2022-09" db="EMBL/GenBank/DDBJ databases">
        <title>Draft genome of isolate Be4.</title>
        <authorList>
            <person name="Sanchez-Castro I."/>
            <person name="Martinez-Rodriguez P."/>
            <person name="Descostes M."/>
            <person name="Merroun M."/>
        </authorList>
    </citation>
    <scope>NUCLEOTIDE SEQUENCE [LARGE SCALE GENOMIC DNA]</scope>
    <source>
        <strain evidence="7 8">Be4</strain>
    </source>
</reference>
<evidence type="ECO:0000256" key="3">
    <source>
        <dbReference type="ARBA" id="ARBA00022490"/>
    </source>
</evidence>